<dbReference type="Pfam" id="PF02407">
    <property type="entry name" value="Viral_Rep"/>
    <property type="match status" value="1"/>
</dbReference>
<keyword evidence="3" id="KW-0235">DNA replication</keyword>
<dbReference type="GO" id="GO:0000166">
    <property type="term" value="F:nucleotide binding"/>
    <property type="evidence" value="ECO:0007669"/>
    <property type="project" value="UniProtKB-KW"/>
</dbReference>
<evidence type="ECO:0000256" key="1">
    <source>
        <dbReference type="ARBA" id="ARBA00022679"/>
    </source>
</evidence>
<dbReference type="EMBL" id="JAIWYP010000015">
    <property type="protein sequence ID" value="KAH3701634.1"/>
    <property type="molecule type" value="Genomic_DNA"/>
</dbReference>
<dbReference type="AlphaFoldDB" id="A0A9D3YMQ4"/>
<dbReference type="Proteomes" id="UP000828390">
    <property type="component" value="Unassembled WGS sequence"/>
</dbReference>
<reference evidence="12" key="1">
    <citation type="journal article" date="2019" name="bioRxiv">
        <title>The Genome of the Zebra Mussel, Dreissena polymorpha: A Resource for Invasive Species Research.</title>
        <authorList>
            <person name="McCartney M.A."/>
            <person name="Auch B."/>
            <person name="Kono T."/>
            <person name="Mallez S."/>
            <person name="Zhang Y."/>
            <person name="Obille A."/>
            <person name="Becker A."/>
            <person name="Abrahante J.E."/>
            <person name="Garbe J."/>
            <person name="Badalamenti J.P."/>
            <person name="Herman A."/>
            <person name="Mangelson H."/>
            <person name="Liachko I."/>
            <person name="Sullivan S."/>
            <person name="Sone E.D."/>
            <person name="Koren S."/>
            <person name="Silverstein K.A.T."/>
            <person name="Beckman K.B."/>
            <person name="Gohl D.M."/>
        </authorList>
    </citation>
    <scope>NUCLEOTIDE SEQUENCE</scope>
    <source>
        <strain evidence="12">Duluth1</strain>
        <tissue evidence="12">Whole animal</tissue>
    </source>
</reference>
<evidence type="ECO:0000256" key="4">
    <source>
        <dbReference type="ARBA" id="ARBA00022722"/>
    </source>
</evidence>
<evidence type="ECO:0000313" key="12">
    <source>
        <dbReference type="EMBL" id="KAH3701634.1"/>
    </source>
</evidence>
<dbReference type="InterPro" id="IPR049912">
    <property type="entry name" value="CRESS_DNA_REP"/>
</dbReference>
<evidence type="ECO:0000256" key="3">
    <source>
        <dbReference type="ARBA" id="ARBA00022705"/>
    </source>
</evidence>
<dbReference type="GO" id="GO:0046872">
    <property type="term" value="F:metal ion binding"/>
    <property type="evidence" value="ECO:0007669"/>
    <property type="project" value="UniProtKB-KW"/>
</dbReference>
<keyword evidence="2" id="KW-0548">Nucleotidyltransferase</keyword>
<protein>
    <recommendedName>
        <fullName evidence="11">CRESS-DNA virus Rep endonuclease domain-containing protein</fullName>
    </recommendedName>
</protein>
<name>A0A9D3YMQ4_DREPO</name>
<keyword evidence="10" id="KW-0238">DNA-binding</keyword>
<dbReference type="Gene3D" id="3.40.1310.20">
    <property type="match status" value="1"/>
</dbReference>
<proteinExistence type="predicted"/>
<dbReference type="GO" id="GO:0016787">
    <property type="term" value="F:hydrolase activity"/>
    <property type="evidence" value="ECO:0007669"/>
    <property type="project" value="UniProtKB-KW"/>
</dbReference>
<gene>
    <name evidence="12" type="ORF">DPMN_076624</name>
</gene>
<reference evidence="12" key="2">
    <citation type="submission" date="2020-11" db="EMBL/GenBank/DDBJ databases">
        <authorList>
            <person name="McCartney M.A."/>
            <person name="Auch B."/>
            <person name="Kono T."/>
            <person name="Mallez S."/>
            <person name="Becker A."/>
            <person name="Gohl D.M."/>
            <person name="Silverstein K.A.T."/>
            <person name="Koren S."/>
            <person name="Bechman K.B."/>
            <person name="Herman A."/>
            <person name="Abrahante J.E."/>
            <person name="Garbe J."/>
        </authorList>
    </citation>
    <scope>NUCLEOTIDE SEQUENCE</scope>
    <source>
        <strain evidence="12">Duluth1</strain>
        <tissue evidence="12">Whole animal</tissue>
    </source>
</reference>
<feature type="domain" description="CRESS-DNA virus Rep endonuclease" evidence="11">
    <location>
        <begin position="8"/>
        <end position="103"/>
    </location>
</feature>
<organism evidence="12 13">
    <name type="scientific">Dreissena polymorpha</name>
    <name type="common">Zebra mussel</name>
    <name type="synonym">Mytilus polymorpha</name>
    <dbReference type="NCBI Taxonomy" id="45954"/>
    <lineage>
        <taxon>Eukaryota</taxon>
        <taxon>Metazoa</taxon>
        <taxon>Spiralia</taxon>
        <taxon>Lophotrochozoa</taxon>
        <taxon>Mollusca</taxon>
        <taxon>Bivalvia</taxon>
        <taxon>Autobranchia</taxon>
        <taxon>Heteroconchia</taxon>
        <taxon>Euheterodonta</taxon>
        <taxon>Imparidentia</taxon>
        <taxon>Neoheterodontei</taxon>
        <taxon>Myida</taxon>
        <taxon>Dreissenoidea</taxon>
        <taxon>Dreissenidae</taxon>
        <taxon>Dreissena</taxon>
    </lineage>
</organism>
<keyword evidence="1" id="KW-0808">Transferase</keyword>
<evidence type="ECO:0000256" key="9">
    <source>
        <dbReference type="ARBA" id="ARBA00023124"/>
    </source>
</evidence>
<keyword evidence="5" id="KW-0479">Metal-binding</keyword>
<keyword evidence="6" id="KW-0547">Nucleotide-binding</keyword>
<accession>A0A9D3YMQ4</accession>
<evidence type="ECO:0000256" key="8">
    <source>
        <dbReference type="ARBA" id="ARBA00022801"/>
    </source>
</evidence>
<evidence type="ECO:0000256" key="10">
    <source>
        <dbReference type="ARBA" id="ARBA00023125"/>
    </source>
</evidence>
<dbReference type="GO" id="GO:0004519">
    <property type="term" value="F:endonuclease activity"/>
    <property type="evidence" value="ECO:0007669"/>
    <property type="project" value="UniProtKB-KW"/>
</dbReference>
<dbReference type="GO" id="GO:0016779">
    <property type="term" value="F:nucleotidyltransferase activity"/>
    <property type="evidence" value="ECO:0007669"/>
    <property type="project" value="UniProtKB-KW"/>
</dbReference>
<evidence type="ECO:0000256" key="7">
    <source>
        <dbReference type="ARBA" id="ARBA00022759"/>
    </source>
</evidence>
<keyword evidence="4" id="KW-0540">Nuclease</keyword>
<keyword evidence="13" id="KW-1185">Reference proteome</keyword>
<evidence type="ECO:0000259" key="11">
    <source>
        <dbReference type="PROSITE" id="PS52020"/>
    </source>
</evidence>
<keyword evidence="8" id="KW-0378">Hydrolase</keyword>
<evidence type="ECO:0000256" key="5">
    <source>
        <dbReference type="ARBA" id="ARBA00022723"/>
    </source>
</evidence>
<evidence type="ECO:0000256" key="6">
    <source>
        <dbReference type="ARBA" id="ARBA00022741"/>
    </source>
</evidence>
<keyword evidence="9" id="KW-0190">Covalent protein-DNA linkage</keyword>
<sequence>MAERRIVEVAAKNWCFTVNNYTDEEYKAIREFDCGYLIVGEERGEEQGTPHLQGYIQLHKKMRRTGLVKACVREHFSPLLKVRHVIITFIVQKKSAFSRKALRKLLDILKV</sequence>
<dbReference type="PROSITE" id="PS52020">
    <property type="entry name" value="CRESS_DNA_REP"/>
    <property type="match status" value="1"/>
</dbReference>
<dbReference type="GO" id="GO:0003677">
    <property type="term" value="F:DNA binding"/>
    <property type="evidence" value="ECO:0007669"/>
    <property type="project" value="UniProtKB-KW"/>
</dbReference>
<keyword evidence="7" id="KW-0255">Endonuclease</keyword>
<evidence type="ECO:0000256" key="2">
    <source>
        <dbReference type="ARBA" id="ARBA00022695"/>
    </source>
</evidence>
<comment type="caution">
    <text evidence="12">The sequence shown here is derived from an EMBL/GenBank/DDBJ whole genome shotgun (WGS) entry which is preliminary data.</text>
</comment>
<evidence type="ECO:0000313" key="13">
    <source>
        <dbReference type="Proteomes" id="UP000828390"/>
    </source>
</evidence>
<dbReference type="GO" id="GO:0006260">
    <property type="term" value="P:DNA replication"/>
    <property type="evidence" value="ECO:0007669"/>
    <property type="project" value="UniProtKB-KW"/>
</dbReference>